<dbReference type="OrthoDB" id="1523883at2759"/>
<reference evidence="2" key="1">
    <citation type="journal article" date="2021" name="Nat. Commun.">
        <title>Genetic determinants of endophytism in the Arabidopsis root mycobiome.</title>
        <authorList>
            <person name="Mesny F."/>
            <person name="Miyauchi S."/>
            <person name="Thiergart T."/>
            <person name="Pickel B."/>
            <person name="Atanasova L."/>
            <person name="Karlsson M."/>
            <person name="Huettel B."/>
            <person name="Barry K.W."/>
            <person name="Haridas S."/>
            <person name="Chen C."/>
            <person name="Bauer D."/>
            <person name="Andreopoulos W."/>
            <person name="Pangilinan J."/>
            <person name="LaButti K."/>
            <person name="Riley R."/>
            <person name="Lipzen A."/>
            <person name="Clum A."/>
            <person name="Drula E."/>
            <person name="Henrissat B."/>
            <person name="Kohler A."/>
            <person name="Grigoriev I.V."/>
            <person name="Martin F.M."/>
            <person name="Hacquard S."/>
        </authorList>
    </citation>
    <scope>NUCLEOTIDE SEQUENCE</scope>
    <source>
        <strain evidence="2">MPI-SDFR-AT-0073</strain>
    </source>
</reference>
<feature type="transmembrane region" description="Helical" evidence="1">
    <location>
        <begin position="94"/>
        <end position="121"/>
    </location>
</feature>
<comment type="caution">
    <text evidence="2">The sequence shown here is derived from an EMBL/GenBank/DDBJ whole genome shotgun (WGS) entry which is preliminary data.</text>
</comment>
<evidence type="ECO:0000313" key="3">
    <source>
        <dbReference type="Proteomes" id="UP000758603"/>
    </source>
</evidence>
<dbReference type="GeneID" id="70136756"/>
<keyword evidence="1" id="KW-1133">Transmembrane helix</keyword>
<keyword evidence="1" id="KW-0472">Membrane</keyword>
<dbReference type="Proteomes" id="UP000758603">
    <property type="component" value="Unassembled WGS sequence"/>
</dbReference>
<dbReference type="EMBL" id="JAGPXC010000007">
    <property type="protein sequence ID" value="KAH6648732.1"/>
    <property type="molecule type" value="Genomic_DNA"/>
</dbReference>
<dbReference type="RefSeq" id="XP_045955239.1">
    <property type="nucleotide sequence ID" value="XM_046107865.1"/>
</dbReference>
<dbReference type="AlphaFoldDB" id="A0A9P8UF25"/>
<name>A0A9P8UF25_9PEZI</name>
<proteinExistence type="predicted"/>
<organism evidence="2 3">
    <name type="scientific">Truncatella angustata</name>
    <dbReference type="NCBI Taxonomy" id="152316"/>
    <lineage>
        <taxon>Eukaryota</taxon>
        <taxon>Fungi</taxon>
        <taxon>Dikarya</taxon>
        <taxon>Ascomycota</taxon>
        <taxon>Pezizomycotina</taxon>
        <taxon>Sordariomycetes</taxon>
        <taxon>Xylariomycetidae</taxon>
        <taxon>Amphisphaeriales</taxon>
        <taxon>Sporocadaceae</taxon>
        <taxon>Truncatella</taxon>
    </lineage>
</organism>
<keyword evidence="1" id="KW-0812">Transmembrane</keyword>
<feature type="transmembrane region" description="Helical" evidence="1">
    <location>
        <begin position="12"/>
        <end position="37"/>
    </location>
</feature>
<feature type="transmembrane region" description="Helical" evidence="1">
    <location>
        <begin position="57"/>
        <end position="82"/>
    </location>
</feature>
<keyword evidence="3" id="KW-1185">Reference proteome</keyword>
<evidence type="ECO:0000313" key="2">
    <source>
        <dbReference type="EMBL" id="KAH6648732.1"/>
    </source>
</evidence>
<evidence type="ECO:0000256" key="1">
    <source>
        <dbReference type="SAM" id="Phobius"/>
    </source>
</evidence>
<gene>
    <name evidence="2" type="ORF">BKA67DRAFT_661687</name>
</gene>
<feature type="transmembrane region" description="Helical" evidence="1">
    <location>
        <begin position="141"/>
        <end position="164"/>
    </location>
</feature>
<protein>
    <submittedName>
        <fullName evidence="2">Uncharacterized protein</fullName>
    </submittedName>
</protein>
<accession>A0A9P8UF25</accession>
<sequence>MSIDQVALQLLRIAPLVSSTAGIMCAWGQHFAVYSFIDKTVPQEPAGATLPYWFPVLFYQLTWAVGIIHPLGGLLGVLNSFGPASDTLNSQARYLYFIGGLFAAGHLVYGKAAMRIISTIWNDRLPGAKNLRALSPWLRLNWWRIHTNNIPAFLFFLAALLSAVRLKE</sequence>